<evidence type="ECO:0000256" key="5">
    <source>
        <dbReference type="ARBA" id="ARBA00022801"/>
    </source>
</evidence>
<evidence type="ECO:0000259" key="8">
    <source>
        <dbReference type="PROSITE" id="PS51782"/>
    </source>
</evidence>
<dbReference type="Proteomes" id="UP000051162">
    <property type="component" value="Unassembled WGS sequence"/>
</dbReference>
<dbReference type="GeneID" id="84783465"/>
<evidence type="ECO:0000256" key="6">
    <source>
        <dbReference type="ARBA" id="ARBA00022807"/>
    </source>
</evidence>
<keyword evidence="6" id="KW-0788">Thiol protease</keyword>
<dbReference type="SUPFAM" id="SSF54001">
    <property type="entry name" value="Cysteine proteinases"/>
    <property type="match status" value="1"/>
</dbReference>
<dbReference type="RefSeq" id="WP_225426514.1">
    <property type="nucleotide sequence ID" value="NZ_AZDT01000041.1"/>
</dbReference>
<organism evidence="10 11">
    <name type="scientific">Levilactobacillus namurensis DSM 19117</name>
    <dbReference type="NCBI Taxonomy" id="1423773"/>
    <lineage>
        <taxon>Bacteria</taxon>
        <taxon>Bacillati</taxon>
        <taxon>Bacillota</taxon>
        <taxon>Bacilli</taxon>
        <taxon>Lactobacillales</taxon>
        <taxon>Lactobacillaceae</taxon>
        <taxon>Levilactobacillus</taxon>
    </lineage>
</organism>
<protein>
    <submittedName>
        <fullName evidence="10">Uncharacterized protein</fullName>
    </submittedName>
</protein>
<evidence type="ECO:0000313" key="11">
    <source>
        <dbReference type="Proteomes" id="UP000051162"/>
    </source>
</evidence>
<dbReference type="InterPro" id="IPR038765">
    <property type="entry name" value="Papain-like_cys_pep_sf"/>
</dbReference>
<dbReference type="GO" id="GO:0008234">
    <property type="term" value="F:cysteine-type peptidase activity"/>
    <property type="evidence" value="ECO:0007669"/>
    <property type="project" value="UniProtKB-KW"/>
</dbReference>
<dbReference type="InterPro" id="IPR051202">
    <property type="entry name" value="Peptidase_C40"/>
</dbReference>
<dbReference type="AlphaFoldDB" id="A0A0R1JWS5"/>
<dbReference type="Gene3D" id="3.10.350.10">
    <property type="entry name" value="LysM domain"/>
    <property type="match status" value="1"/>
</dbReference>
<dbReference type="CDD" id="cd00118">
    <property type="entry name" value="LysM"/>
    <property type="match status" value="1"/>
</dbReference>
<comment type="similarity">
    <text evidence="1">Belongs to the peptidase C40 family.</text>
</comment>
<feature type="domain" description="NlpC/P60" evidence="9">
    <location>
        <begin position="185"/>
        <end position="300"/>
    </location>
</feature>
<dbReference type="PROSITE" id="PS51782">
    <property type="entry name" value="LYSM"/>
    <property type="match status" value="1"/>
</dbReference>
<dbReference type="Pfam" id="PF00877">
    <property type="entry name" value="NLPC_P60"/>
    <property type="match status" value="1"/>
</dbReference>
<keyword evidence="3" id="KW-0732">Signal</keyword>
<feature type="region of interest" description="Disordered" evidence="7">
    <location>
        <begin position="63"/>
        <end position="189"/>
    </location>
</feature>
<keyword evidence="2" id="KW-0645">Protease</keyword>
<dbReference type="PROSITE" id="PS51935">
    <property type="entry name" value="NLPC_P60"/>
    <property type="match status" value="1"/>
</dbReference>
<dbReference type="GO" id="GO:0006508">
    <property type="term" value="P:proteolysis"/>
    <property type="evidence" value="ECO:0007669"/>
    <property type="project" value="UniProtKB-KW"/>
</dbReference>
<dbReference type="Pfam" id="PF01476">
    <property type="entry name" value="LysM"/>
    <property type="match status" value="1"/>
</dbReference>
<dbReference type="SUPFAM" id="SSF54106">
    <property type="entry name" value="LysM domain"/>
    <property type="match status" value="1"/>
</dbReference>
<dbReference type="Gene3D" id="3.90.1720.10">
    <property type="entry name" value="endopeptidase domain like (from Nostoc punctiforme)"/>
    <property type="match status" value="1"/>
</dbReference>
<evidence type="ECO:0000256" key="4">
    <source>
        <dbReference type="ARBA" id="ARBA00022737"/>
    </source>
</evidence>
<evidence type="ECO:0000256" key="7">
    <source>
        <dbReference type="SAM" id="MobiDB-lite"/>
    </source>
</evidence>
<dbReference type="STRING" id="1423773.FD30_GL002024"/>
<evidence type="ECO:0000313" key="10">
    <source>
        <dbReference type="EMBL" id="KRK75452.1"/>
    </source>
</evidence>
<dbReference type="InterPro" id="IPR018392">
    <property type="entry name" value="LysM"/>
</dbReference>
<dbReference type="PANTHER" id="PTHR47053">
    <property type="entry name" value="MUREIN DD-ENDOPEPTIDASE MEPH-RELATED"/>
    <property type="match status" value="1"/>
</dbReference>
<dbReference type="PATRIC" id="fig|1423773.3.peg.2077"/>
<evidence type="ECO:0000256" key="2">
    <source>
        <dbReference type="ARBA" id="ARBA00022670"/>
    </source>
</evidence>
<dbReference type="SMART" id="SM00257">
    <property type="entry name" value="LysM"/>
    <property type="match status" value="1"/>
</dbReference>
<dbReference type="InterPro" id="IPR036779">
    <property type="entry name" value="LysM_dom_sf"/>
</dbReference>
<feature type="compositionally biased region" description="Low complexity" evidence="7">
    <location>
        <begin position="63"/>
        <end position="187"/>
    </location>
</feature>
<sequence length="300" mass="30387">MAGSQTAQASTVNVQAGDTVWGFSQTHHVSIQDIVKANRLSDANLIYINQKLVIPDGQTTAKQSQKSATTTASAPAKSTAPATTPKQSTASAASSATTQQSSSTPAKQQSSATTTAKRQSSTAATQSSTAASTTASAATQHHTATTNAGTQSQANATSHTTTGTSNSATNGTTQSSTSSTTTTPSVSTGGGVATALKIANSNVPYVYGGSSMAGFDCSGLVQYALGLSARTTYQQTKLGTHHYDVANAPAGAILFWGSESAPYHDGISLGNGQYVAAQNPTDGIGVFSQSAWQPSYYIIP</sequence>
<keyword evidence="4" id="KW-0677">Repeat</keyword>
<dbReference type="EMBL" id="AZDT01000041">
    <property type="protein sequence ID" value="KRK75452.1"/>
    <property type="molecule type" value="Genomic_DNA"/>
</dbReference>
<dbReference type="InterPro" id="IPR000064">
    <property type="entry name" value="NLP_P60_dom"/>
</dbReference>
<evidence type="ECO:0000259" key="9">
    <source>
        <dbReference type="PROSITE" id="PS51935"/>
    </source>
</evidence>
<feature type="domain" description="LysM" evidence="8">
    <location>
        <begin position="10"/>
        <end position="54"/>
    </location>
</feature>
<comment type="caution">
    <text evidence="10">The sequence shown here is derived from an EMBL/GenBank/DDBJ whole genome shotgun (WGS) entry which is preliminary data.</text>
</comment>
<evidence type="ECO:0000256" key="3">
    <source>
        <dbReference type="ARBA" id="ARBA00022729"/>
    </source>
</evidence>
<evidence type="ECO:0000256" key="1">
    <source>
        <dbReference type="ARBA" id="ARBA00007074"/>
    </source>
</evidence>
<proteinExistence type="inferred from homology"/>
<keyword evidence="11" id="KW-1185">Reference proteome</keyword>
<dbReference type="PANTHER" id="PTHR47053:SF1">
    <property type="entry name" value="MUREIN DD-ENDOPEPTIDASE MEPH-RELATED"/>
    <property type="match status" value="1"/>
</dbReference>
<accession>A0A0R1JWS5</accession>
<reference evidence="10 11" key="1">
    <citation type="journal article" date="2015" name="Genome Announc.">
        <title>Expanding the biotechnology potential of lactobacilli through comparative genomics of 213 strains and associated genera.</title>
        <authorList>
            <person name="Sun Z."/>
            <person name="Harris H.M."/>
            <person name="McCann A."/>
            <person name="Guo C."/>
            <person name="Argimon S."/>
            <person name="Zhang W."/>
            <person name="Yang X."/>
            <person name="Jeffery I.B."/>
            <person name="Cooney J.C."/>
            <person name="Kagawa T.F."/>
            <person name="Liu W."/>
            <person name="Song Y."/>
            <person name="Salvetti E."/>
            <person name="Wrobel A."/>
            <person name="Rasinkangas P."/>
            <person name="Parkhill J."/>
            <person name="Rea M.C."/>
            <person name="O'Sullivan O."/>
            <person name="Ritari J."/>
            <person name="Douillard F.P."/>
            <person name="Paul Ross R."/>
            <person name="Yang R."/>
            <person name="Briner A.E."/>
            <person name="Felis G.E."/>
            <person name="de Vos W.M."/>
            <person name="Barrangou R."/>
            <person name="Klaenhammer T.R."/>
            <person name="Caufield P.W."/>
            <person name="Cui Y."/>
            <person name="Zhang H."/>
            <person name="O'Toole P.W."/>
        </authorList>
    </citation>
    <scope>NUCLEOTIDE SEQUENCE [LARGE SCALE GENOMIC DNA]</scope>
    <source>
        <strain evidence="10 11">DSM 19117</strain>
    </source>
</reference>
<gene>
    <name evidence="10" type="ORF">FD30_GL002024</name>
</gene>
<name>A0A0R1JWS5_9LACO</name>
<keyword evidence="5" id="KW-0378">Hydrolase</keyword>